<name>A0AAN6U1T8_9PEZI</name>
<proteinExistence type="predicted"/>
<dbReference type="AlphaFoldDB" id="A0AAN6U1T8"/>
<dbReference type="PROSITE" id="PS51388">
    <property type="entry name" value="GED"/>
    <property type="match status" value="1"/>
</dbReference>
<reference evidence="2" key="2">
    <citation type="submission" date="2023-05" db="EMBL/GenBank/DDBJ databases">
        <authorList>
            <consortium name="Lawrence Berkeley National Laboratory"/>
            <person name="Steindorff A."/>
            <person name="Hensen N."/>
            <person name="Bonometti L."/>
            <person name="Westerberg I."/>
            <person name="Brannstrom I.O."/>
            <person name="Guillou S."/>
            <person name="Cros-Aarteil S."/>
            <person name="Calhoun S."/>
            <person name="Haridas S."/>
            <person name="Kuo A."/>
            <person name="Mondo S."/>
            <person name="Pangilinan J."/>
            <person name="Riley R."/>
            <person name="Labutti K."/>
            <person name="Andreopoulos B."/>
            <person name="Lipzen A."/>
            <person name="Chen C."/>
            <person name="Yanf M."/>
            <person name="Daum C."/>
            <person name="Ng V."/>
            <person name="Clum A."/>
            <person name="Ohm R."/>
            <person name="Martin F."/>
            <person name="Silar P."/>
            <person name="Natvig D."/>
            <person name="Lalanne C."/>
            <person name="Gautier V."/>
            <person name="Ament-Velasquez S.L."/>
            <person name="Kruys A."/>
            <person name="Hutchinson M.I."/>
            <person name="Powell A.J."/>
            <person name="Barry K."/>
            <person name="Miller A.N."/>
            <person name="Grigoriev I.V."/>
            <person name="Debuchy R."/>
            <person name="Gladieux P."/>
            <person name="Thoren M.H."/>
            <person name="Johannesson H."/>
        </authorList>
    </citation>
    <scope>NUCLEOTIDE SEQUENCE</scope>
    <source>
        <strain evidence="2">CBS 731.68</strain>
    </source>
</reference>
<accession>A0AAN6U1T8</accession>
<evidence type="ECO:0000259" key="1">
    <source>
        <dbReference type="PROSITE" id="PS51388"/>
    </source>
</evidence>
<evidence type="ECO:0000313" key="3">
    <source>
        <dbReference type="Proteomes" id="UP001302602"/>
    </source>
</evidence>
<comment type="caution">
    <text evidence="2">The sequence shown here is derived from an EMBL/GenBank/DDBJ whole genome shotgun (WGS) entry which is preliminary data.</text>
</comment>
<dbReference type="EMBL" id="MU853227">
    <property type="protein sequence ID" value="KAK4124405.1"/>
    <property type="molecule type" value="Genomic_DNA"/>
</dbReference>
<keyword evidence="3" id="KW-1185">Reference proteome</keyword>
<reference evidence="2" key="1">
    <citation type="journal article" date="2023" name="Mol. Phylogenet. Evol.">
        <title>Genome-scale phylogeny and comparative genomics of the fungal order Sordariales.</title>
        <authorList>
            <person name="Hensen N."/>
            <person name="Bonometti L."/>
            <person name="Westerberg I."/>
            <person name="Brannstrom I.O."/>
            <person name="Guillou S."/>
            <person name="Cros-Aarteil S."/>
            <person name="Calhoun S."/>
            <person name="Haridas S."/>
            <person name="Kuo A."/>
            <person name="Mondo S."/>
            <person name="Pangilinan J."/>
            <person name="Riley R."/>
            <person name="LaButti K."/>
            <person name="Andreopoulos B."/>
            <person name="Lipzen A."/>
            <person name="Chen C."/>
            <person name="Yan M."/>
            <person name="Daum C."/>
            <person name="Ng V."/>
            <person name="Clum A."/>
            <person name="Steindorff A."/>
            <person name="Ohm R.A."/>
            <person name="Martin F."/>
            <person name="Silar P."/>
            <person name="Natvig D.O."/>
            <person name="Lalanne C."/>
            <person name="Gautier V."/>
            <person name="Ament-Velasquez S.L."/>
            <person name="Kruys A."/>
            <person name="Hutchinson M.I."/>
            <person name="Powell A.J."/>
            <person name="Barry K."/>
            <person name="Miller A.N."/>
            <person name="Grigoriev I.V."/>
            <person name="Debuchy R."/>
            <person name="Gladieux P."/>
            <person name="Hiltunen Thoren M."/>
            <person name="Johannesson H."/>
        </authorList>
    </citation>
    <scope>NUCLEOTIDE SEQUENCE</scope>
    <source>
        <strain evidence="2">CBS 731.68</strain>
    </source>
</reference>
<dbReference type="InterPro" id="IPR020850">
    <property type="entry name" value="GED_dom"/>
</dbReference>
<dbReference type="Proteomes" id="UP001302602">
    <property type="component" value="Unassembled WGS sequence"/>
</dbReference>
<dbReference type="GeneID" id="87832360"/>
<gene>
    <name evidence="2" type="ORF">N657DRAFT_671389</name>
</gene>
<evidence type="ECO:0000313" key="2">
    <source>
        <dbReference type="EMBL" id="KAK4124405.1"/>
    </source>
</evidence>
<organism evidence="2 3">
    <name type="scientific">Parathielavia appendiculata</name>
    <dbReference type="NCBI Taxonomy" id="2587402"/>
    <lineage>
        <taxon>Eukaryota</taxon>
        <taxon>Fungi</taxon>
        <taxon>Dikarya</taxon>
        <taxon>Ascomycota</taxon>
        <taxon>Pezizomycotina</taxon>
        <taxon>Sordariomycetes</taxon>
        <taxon>Sordariomycetidae</taxon>
        <taxon>Sordariales</taxon>
        <taxon>Chaetomiaceae</taxon>
        <taxon>Parathielavia</taxon>
    </lineage>
</organism>
<dbReference type="RefSeq" id="XP_062648176.1">
    <property type="nucleotide sequence ID" value="XM_062795592.1"/>
</dbReference>
<sequence>MTSEANQVDEPIDDLVGEKNERLSGWAYLEPTNPGAAIEVRNRHDHLSTRSIWSSPLVLKPRSGIQTGRFIIWLLRREPLGKVLDALAAHMEPDMDMYSCSMAIDLMEACYKVALKTPVDDVSNLAIERCLLQKPPSILSPEIVCDLTDEEVQRIAAESSKFAA</sequence>
<feature type="domain" description="GED" evidence="1">
    <location>
        <begin position="100"/>
        <end position="164"/>
    </location>
</feature>
<protein>
    <recommendedName>
        <fullName evidence="1">GED domain-containing protein</fullName>
    </recommendedName>
</protein>